<keyword evidence="2 6" id="KW-0963">Cytoplasm</keyword>
<evidence type="ECO:0000313" key="9">
    <source>
        <dbReference type="Proteomes" id="UP000235547"/>
    </source>
</evidence>
<comment type="subunit">
    <text evidence="6">Heterooligomer composed of large and small subunits.</text>
</comment>
<organism evidence="8 9">
    <name type="scientific">Halomonas urumqiensis</name>
    <dbReference type="NCBI Taxonomy" id="1684789"/>
    <lineage>
        <taxon>Bacteria</taxon>
        <taxon>Pseudomonadati</taxon>
        <taxon>Pseudomonadota</taxon>
        <taxon>Gammaproteobacteria</taxon>
        <taxon>Oceanospirillales</taxon>
        <taxon>Halomonadaceae</taxon>
        <taxon>Halomonas</taxon>
    </lineage>
</organism>
<protein>
    <recommendedName>
        <fullName evidence="6">Exodeoxyribonuclease 7 small subunit</fullName>
        <ecNumber evidence="6">3.1.11.6</ecNumber>
    </recommendedName>
    <alternativeName>
        <fullName evidence="6">Exodeoxyribonuclease VII small subunit</fullName>
        <shortName evidence="6">Exonuclease VII small subunit</shortName>
    </alternativeName>
</protein>
<dbReference type="Gene3D" id="1.10.287.1040">
    <property type="entry name" value="Exonuclease VII, small subunit"/>
    <property type="match status" value="1"/>
</dbReference>
<evidence type="ECO:0000313" key="8">
    <source>
        <dbReference type="EMBL" id="PMR80961.1"/>
    </source>
</evidence>
<dbReference type="InterPro" id="IPR037004">
    <property type="entry name" value="Exonuc_VII_ssu_sf"/>
</dbReference>
<dbReference type="OrthoDB" id="9801128at2"/>
<evidence type="ECO:0000256" key="5">
    <source>
        <dbReference type="ARBA" id="ARBA00022839"/>
    </source>
</evidence>
<feature type="region of interest" description="Disordered" evidence="7">
    <location>
        <begin position="1"/>
        <end position="22"/>
    </location>
</feature>
<keyword evidence="5 6" id="KW-0269">Exonuclease</keyword>
<comment type="subcellular location">
    <subcellularLocation>
        <location evidence="6">Cytoplasm</location>
    </subcellularLocation>
</comment>
<evidence type="ECO:0000256" key="2">
    <source>
        <dbReference type="ARBA" id="ARBA00022490"/>
    </source>
</evidence>
<dbReference type="NCBIfam" id="TIGR01280">
    <property type="entry name" value="xseB"/>
    <property type="match status" value="1"/>
</dbReference>
<keyword evidence="3 6" id="KW-0540">Nuclease</keyword>
<accession>A0A2N7UKJ6</accession>
<dbReference type="Pfam" id="PF02609">
    <property type="entry name" value="Exonuc_VII_S"/>
    <property type="match status" value="1"/>
</dbReference>
<feature type="region of interest" description="Disordered" evidence="7">
    <location>
        <begin position="79"/>
        <end position="101"/>
    </location>
</feature>
<comment type="similarity">
    <text evidence="1 6">Belongs to the XseB family.</text>
</comment>
<keyword evidence="4 6" id="KW-0378">Hydrolase</keyword>
<keyword evidence="9" id="KW-1185">Reference proteome</keyword>
<name>A0A2N7UKJ6_9GAMM</name>
<dbReference type="EMBL" id="PNRG01000013">
    <property type="protein sequence ID" value="PMR80961.1"/>
    <property type="molecule type" value="Genomic_DNA"/>
</dbReference>
<proteinExistence type="inferred from homology"/>
<dbReference type="AlphaFoldDB" id="A0A2N7UKJ6"/>
<dbReference type="GO" id="GO:0008855">
    <property type="term" value="F:exodeoxyribonuclease VII activity"/>
    <property type="evidence" value="ECO:0007669"/>
    <property type="project" value="UniProtKB-UniRule"/>
</dbReference>
<gene>
    <name evidence="6 8" type="primary">xseB</name>
    <name evidence="8" type="ORF">C1H70_07175</name>
</gene>
<sequence>MADNPSPERHPPADSSQVEPSDLDFAATVERLERLVERLESGELTLEGSLGAFEEGVRLTRDAQRRLDEAELKVRSLTEGADGGIELAPFAGPDEEDTRER</sequence>
<dbReference type="GO" id="GO:0006308">
    <property type="term" value="P:DNA catabolic process"/>
    <property type="evidence" value="ECO:0007669"/>
    <property type="project" value="UniProtKB-UniRule"/>
</dbReference>
<dbReference type="Proteomes" id="UP000235547">
    <property type="component" value="Unassembled WGS sequence"/>
</dbReference>
<dbReference type="PANTHER" id="PTHR34137">
    <property type="entry name" value="EXODEOXYRIBONUCLEASE 7 SMALL SUBUNIT"/>
    <property type="match status" value="1"/>
</dbReference>
<feature type="compositionally biased region" description="Basic and acidic residues" evidence="7">
    <location>
        <begin position="1"/>
        <end position="12"/>
    </location>
</feature>
<dbReference type="RefSeq" id="WP_102587785.1">
    <property type="nucleotide sequence ID" value="NZ_BNAE01000002.1"/>
</dbReference>
<dbReference type="PANTHER" id="PTHR34137:SF1">
    <property type="entry name" value="EXODEOXYRIBONUCLEASE 7 SMALL SUBUNIT"/>
    <property type="match status" value="1"/>
</dbReference>
<evidence type="ECO:0000256" key="1">
    <source>
        <dbReference type="ARBA" id="ARBA00009998"/>
    </source>
</evidence>
<evidence type="ECO:0000256" key="6">
    <source>
        <dbReference type="HAMAP-Rule" id="MF_00337"/>
    </source>
</evidence>
<dbReference type="SUPFAM" id="SSF116842">
    <property type="entry name" value="XseB-like"/>
    <property type="match status" value="1"/>
</dbReference>
<reference evidence="8 9" key="1">
    <citation type="submission" date="2018-01" db="EMBL/GenBank/DDBJ databases">
        <title>Halomonas endophytica sp. nov., isolated from storage liquid in the stems of Populus euphratica.</title>
        <authorList>
            <person name="Chen C."/>
        </authorList>
    </citation>
    <scope>NUCLEOTIDE SEQUENCE [LARGE SCALE GENOMIC DNA]</scope>
    <source>
        <strain evidence="8 9">BZ-SZ-XJ27</strain>
    </source>
</reference>
<evidence type="ECO:0000256" key="4">
    <source>
        <dbReference type="ARBA" id="ARBA00022801"/>
    </source>
</evidence>
<dbReference type="GO" id="GO:0005829">
    <property type="term" value="C:cytosol"/>
    <property type="evidence" value="ECO:0007669"/>
    <property type="project" value="TreeGrafter"/>
</dbReference>
<dbReference type="EC" id="3.1.11.6" evidence="6"/>
<dbReference type="InterPro" id="IPR003761">
    <property type="entry name" value="Exonuc_VII_S"/>
</dbReference>
<evidence type="ECO:0000256" key="7">
    <source>
        <dbReference type="SAM" id="MobiDB-lite"/>
    </source>
</evidence>
<comment type="caution">
    <text evidence="8">The sequence shown here is derived from an EMBL/GenBank/DDBJ whole genome shotgun (WGS) entry which is preliminary data.</text>
</comment>
<comment type="catalytic activity">
    <reaction evidence="6">
        <text>Exonucleolytic cleavage in either 5'- to 3'- or 3'- to 5'-direction to yield nucleoside 5'-phosphates.</text>
        <dbReference type="EC" id="3.1.11.6"/>
    </reaction>
</comment>
<evidence type="ECO:0000256" key="3">
    <source>
        <dbReference type="ARBA" id="ARBA00022722"/>
    </source>
</evidence>
<dbReference type="HAMAP" id="MF_00337">
    <property type="entry name" value="Exonuc_7_S"/>
    <property type="match status" value="1"/>
</dbReference>
<dbReference type="GO" id="GO:0009318">
    <property type="term" value="C:exodeoxyribonuclease VII complex"/>
    <property type="evidence" value="ECO:0007669"/>
    <property type="project" value="UniProtKB-UniRule"/>
</dbReference>
<comment type="function">
    <text evidence="6">Bidirectionally degrades single-stranded DNA into large acid-insoluble oligonucleotides, which are then degraded further into small acid-soluble oligonucleotides.</text>
</comment>